<keyword evidence="7" id="KW-0418">Kinase</keyword>
<evidence type="ECO:0000259" key="13">
    <source>
        <dbReference type="PROSITE" id="PS50885"/>
    </source>
</evidence>
<dbReference type="InterPro" id="IPR004358">
    <property type="entry name" value="Sig_transdc_His_kin-like_C"/>
</dbReference>
<keyword evidence="8 11" id="KW-1133">Transmembrane helix</keyword>
<protein>
    <recommendedName>
        <fullName evidence="3">histidine kinase</fullName>
        <ecNumber evidence="3">2.7.13.3</ecNumber>
    </recommendedName>
</protein>
<dbReference type="InterPro" id="IPR036097">
    <property type="entry name" value="HisK_dim/P_sf"/>
</dbReference>
<dbReference type="Gene3D" id="1.10.287.130">
    <property type="match status" value="1"/>
</dbReference>
<dbReference type="PANTHER" id="PTHR45436">
    <property type="entry name" value="SENSOR HISTIDINE KINASE YKOH"/>
    <property type="match status" value="1"/>
</dbReference>
<gene>
    <name evidence="14" type="primary">phoQ</name>
    <name evidence="14" type="ORF">NTH_03416</name>
</gene>
<dbReference type="SMART" id="SM00387">
    <property type="entry name" value="HATPase_c"/>
    <property type="match status" value="1"/>
</dbReference>
<dbReference type="RefSeq" id="WP_422392410.1">
    <property type="nucleotide sequence ID" value="NZ_CP030941.1"/>
</dbReference>
<comment type="subcellular location">
    <subcellularLocation>
        <location evidence="2">Membrane</location>
    </subcellularLocation>
</comment>
<feature type="transmembrane region" description="Helical" evidence="11">
    <location>
        <begin position="26"/>
        <end position="53"/>
    </location>
</feature>
<sequence length="475" mass="51404">MPNGRQPNVFSNGTLRDRLKRVVGMVTFRVVAFSSAWAIIALVVIATVSSALFRQVSHRGFDSVLSAHLFNLIASVSASETGRLSGTPNLGDLRFSQPLSGWYWSVEPASQALRNSLHSPSLAASAPPDVPDNVPFDENFQREYVVTGPGGEQVEVLEAEVVLGEDERIARFRVMGNLSELEEEIAAFARRLFGYLAIFGLGMILINVVAILLALRPLRGIRHALANIRAGSAERLAGPFPTEIAPLAEETNALIESNRRIVERSRKQVGNLAHSLKTPLAVLMNEGDALGGERGRLIAGQAAAMQTQIDHYLQRARAAAQHGTLSFRTPVNATLERLARVTAKLNSDRRLDLKLPDAELVFAGEREDLEEIAGNLLENAMKWSRSRVVLSLHAVSGEEGSEGCFSIVIEDDGPGIPPEQARQALKRGRRLDESKPGTGLGLAIVADLVEEYNGKLALERSPLGGLKAVVTLLCA</sequence>
<evidence type="ECO:0000256" key="1">
    <source>
        <dbReference type="ARBA" id="ARBA00000085"/>
    </source>
</evidence>
<dbReference type="EMBL" id="CP030941">
    <property type="protein sequence ID" value="UUP18930.1"/>
    <property type="molecule type" value="Genomic_DNA"/>
</dbReference>
<feature type="domain" description="Histidine kinase" evidence="12">
    <location>
        <begin position="271"/>
        <end position="475"/>
    </location>
</feature>
<accession>A0ABY5MLV8</accession>
<evidence type="ECO:0000256" key="5">
    <source>
        <dbReference type="ARBA" id="ARBA00022679"/>
    </source>
</evidence>
<dbReference type="InterPro" id="IPR003660">
    <property type="entry name" value="HAMP_dom"/>
</dbReference>
<evidence type="ECO:0000256" key="9">
    <source>
        <dbReference type="ARBA" id="ARBA00023012"/>
    </source>
</evidence>
<keyword evidence="4" id="KW-0597">Phosphoprotein</keyword>
<name>A0ABY5MLV8_9HYPH</name>
<dbReference type="GO" id="GO:0004673">
    <property type="term" value="F:protein histidine kinase activity"/>
    <property type="evidence" value="ECO:0007669"/>
    <property type="project" value="UniProtKB-EC"/>
</dbReference>
<dbReference type="Pfam" id="PF02518">
    <property type="entry name" value="HATPase_c"/>
    <property type="match status" value="1"/>
</dbReference>
<dbReference type="EC" id="2.7.13.3" evidence="3"/>
<comment type="catalytic activity">
    <reaction evidence="1">
        <text>ATP + protein L-histidine = ADP + protein N-phospho-L-histidine.</text>
        <dbReference type="EC" id="2.7.13.3"/>
    </reaction>
</comment>
<dbReference type="PANTHER" id="PTHR45436:SF5">
    <property type="entry name" value="SENSOR HISTIDINE KINASE TRCS"/>
    <property type="match status" value="1"/>
</dbReference>
<dbReference type="InterPro" id="IPR005467">
    <property type="entry name" value="His_kinase_dom"/>
</dbReference>
<evidence type="ECO:0000256" key="4">
    <source>
        <dbReference type="ARBA" id="ARBA00022553"/>
    </source>
</evidence>
<dbReference type="PROSITE" id="PS50885">
    <property type="entry name" value="HAMP"/>
    <property type="match status" value="1"/>
</dbReference>
<dbReference type="InterPro" id="IPR050428">
    <property type="entry name" value="TCS_sensor_his_kinase"/>
</dbReference>
<dbReference type="PRINTS" id="PR00344">
    <property type="entry name" value="BCTRLSENSOR"/>
</dbReference>
<evidence type="ECO:0000313" key="15">
    <source>
        <dbReference type="Proteomes" id="UP001342418"/>
    </source>
</evidence>
<evidence type="ECO:0000256" key="10">
    <source>
        <dbReference type="ARBA" id="ARBA00023136"/>
    </source>
</evidence>
<keyword evidence="9" id="KW-0902">Two-component regulatory system</keyword>
<feature type="transmembrane region" description="Helical" evidence="11">
    <location>
        <begin position="192"/>
        <end position="215"/>
    </location>
</feature>
<keyword evidence="10 11" id="KW-0472">Membrane</keyword>
<evidence type="ECO:0000256" key="6">
    <source>
        <dbReference type="ARBA" id="ARBA00022692"/>
    </source>
</evidence>
<evidence type="ECO:0000256" key="11">
    <source>
        <dbReference type="SAM" id="Phobius"/>
    </source>
</evidence>
<evidence type="ECO:0000313" key="14">
    <source>
        <dbReference type="EMBL" id="UUP18930.1"/>
    </source>
</evidence>
<proteinExistence type="predicted"/>
<keyword evidence="6 11" id="KW-0812">Transmembrane</keyword>
<evidence type="ECO:0000256" key="7">
    <source>
        <dbReference type="ARBA" id="ARBA00022777"/>
    </source>
</evidence>
<dbReference type="PROSITE" id="PS50109">
    <property type="entry name" value="HIS_KIN"/>
    <property type="match status" value="1"/>
</dbReference>
<dbReference type="Proteomes" id="UP001342418">
    <property type="component" value="Chromosome"/>
</dbReference>
<dbReference type="SUPFAM" id="SSF47384">
    <property type="entry name" value="Homodimeric domain of signal transducing histidine kinase"/>
    <property type="match status" value="1"/>
</dbReference>
<keyword evidence="5 14" id="KW-0808">Transferase</keyword>
<dbReference type="InterPro" id="IPR003594">
    <property type="entry name" value="HATPase_dom"/>
</dbReference>
<dbReference type="InterPro" id="IPR036890">
    <property type="entry name" value="HATPase_C_sf"/>
</dbReference>
<evidence type="ECO:0000256" key="8">
    <source>
        <dbReference type="ARBA" id="ARBA00022989"/>
    </source>
</evidence>
<organism evidence="14 15">
    <name type="scientific">Nitratireductor thuwali</name>
    <dbReference type="NCBI Taxonomy" id="2267699"/>
    <lineage>
        <taxon>Bacteria</taxon>
        <taxon>Pseudomonadati</taxon>
        <taxon>Pseudomonadota</taxon>
        <taxon>Alphaproteobacteria</taxon>
        <taxon>Hyphomicrobiales</taxon>
        <taxon>Phyllobacteriaceae</taxon>
        <taxon>Nitratireductor</taxon>
    </lineage>
</organism>
<keyword evidence="15" id="KW-1185">Reference proteome</keyword>
<evidence type="ECO:0000256" key="2">
    <source>
        <dbReference type="ARBA" id="ARBA00004370"/>
    </source>
</evidence>
<reference evidence="14 15" key="1">
    <citation type="submission" date="2018-07" db="EMBL/GenBank/DDBJ databases">
        <title>Genome sequence of Nitratireductor thuwali#1536.</title>
        <authorList>
            <person name="Michoud G."/>
            <person name="Merlino G."/>
            <person name="Sefrji F.O."/>
            <person name="Daffonchio D."/>
        </authorList>
    </citation>
    <scope>NUCLEOTIDE SEQUENCE [LARGE SCALE GENOMIC DNA]</scope>
    <source>
        <strain evidence="15">Nit1536</strain>
    </source>
</reference>
<dbReference type="SUPFAM" id="SSF55874">
    <property type="entry name" value="ATPase domain of HSP90 chaperone/DNA topoisomerase II/histidine kinase"/>
    <property type="match status" value="1"/>
</dbReference>
<evidence type="ECO:0000256" key="3">
    <source>
        <dbReference type="ARBA" id="ARBA00012438"/>
    </source>
</evidence>
<feature type="domain" description="HAMP" evidence="13">
    <location>
        <begin position="212"/>
        <end position="263"/>
    </location>
</feature>
<dbReference type="Gene3D" id="3.30.565.10">
    <property type="entry name" value="Histidine kinase-like ATPase, C-terminal domain"/>
    <property type="match status" value="1"/>
</dbReference>
<evidence type="ECO:0000259" key="12">
    <source>
        <dbReference type="PROSITE" id="PS50109"/>
    </source>
</evidence>